<dbReference type="Pfam" id="PF12098">
    <property type="entry name" value="DUF3574"/>
    <property type="match status" value="1"/>
</dbReference>
<keyword evidence="3" id="KW-1185">Reference proteome</keyword>
<evidence type="ECO:0000256" key="1">
    <source>
        <dbReference type="SAM" id="MobiDB-lite"/>
    </source>
</evidence>
<dbReference type="AlphaFoldDB" id="A0A3A9YP44"/>
<protein>
    <submittedName>
        <fullName evidence="2">DUF3574 domain-containing protein</fullName>
    </submittedName>
</protein>
<dbReference type="Proteomes" id="UP000272474">
    <property type="component" value="Unassembled WGS sequence"/>
</dbReference>
<evidence type="ECO:0000313" key="3">
    <source>
        <dbReference type="Proteomes" id="UP000272474"/>
    </source>
</evidence>
<dbReference type="OrthoDB" id="794286at2"/>
<proteinExistence type="predicted"/>
<organism evidence="2 3">
    <name type="scientific">Streptomyces hoynatensis</name>
    <dbReference type="NCBI Taxonomy" id="1141874"/>
    <lineage>
        <taxon>Bacteria</taxon>
        <taxon>Bacillati</taxon>
        <taxon>Actinomycetota</taxon>
        <taxon>Actinomycetes</taxon>
        <taxon>Kitasatosporales</taxon>
        <taxon>Streptomycetaceae</taxon>
        <taxon>Streptomyces</taxon>
    </lineage>
</organism>
<sequence length="184" mass="19435">MRVRLRFRVAALVLGGVLLGGGASAGLAYAAWGSQGEPPVGPASLRATTVPVGDEGGANAPGTGAGDASGAGAADVGGVYQETRLLFGTARPGGGDAVTEEEFRAFVTEFVTPRFPEGLSVQEGYGQYLDAHGVIERERSYELVLYFPAGEDRDAAIEEVRREYCERFGQESVGRVDDRVRMDF</sequence>
<reference evidence="2 3" key="1">
    <citation type="journal article" date="2014" name="Int. J. Syst. Evol. Microbiol.">
        <title>Streptomyces hoynatensis sp. nov., isolated from deep marine sediment.</title>
        <authorList>
            <person name="Veyisoglu A."/>
            <person name="Sahin N."/>
        </authorList>
    </citation>
    <scope>NUCLEOTIDE SEQUENCE [LARGE SCALE GENOMIC DNA]</scope>
    <source>
        <strain evidence="2 3">KCTC 29097</strain>
    </source>
</reference>
<dbReference type="RefSeq" id="WP_120684865.1">
    <property type="nucleotide sequence ID" value="NZ_RBAL01000030.1"/>
</dbReference>
<dbReference type="InterPro" id="IPR021957">
    <property type="entry name" value="DUF3574"/>
</dbReference>
<name>A0A3A9YP44_9ACTN</name>
<accession>A0A3A9YP44</accession>
<feature type="region of interest" description="Disordered" evidence="1">
    <location>
        <begin position="40"/>
        <end position="71"/>
    </location>
</feature>
<evidence type="ECO:0000313" key="2">
    <source>
        <dbReference type="EMBL" id="RKN36877.1"/>
    </source>
</evidence>
<gene>
    <name evidence="2" type="ORF">D7294_29415</name>
</gene>
<comment type="caution">
    <text evidence="2">The sequence shown here is derived from an EMBL/GenBank/DDBJ whole genome shotgun (WGS) entry which is preliminary data.</text>
</comment>
<dbReference type="EMBL" id="RBAL01000030">
    <property type="protein sequence ID" value="RKN36877.1"/>
    <property type="molecule type" value="Genomic_DNA"/>
</dbReference>